<evidence type="ECO:0000313" key="1">
    <source>
        <dbReference type="EMBL" id="VDM46169.1"/>
    </source>
</evidence>
<protein>
    <submittedName>
        <fullName evidence="1">Uncharacterized protein</fullName>
    </submittedName>
</protein>
<dbReference type="AlphaFoldDB" id="A0A3P7GYC2"/>
<accession>A0A3P7GYC2</accession>
<name>A0A3P7GYC2_TOXCA</name>
<proteinExistence type="predicted"/>
<dbReference type="EMBL" id="UYWY01022486">
    <property type="protein sequence ID" value="VDM46169.1"/>
    <property type="molecule type" value="Genomic_DNA"/>
</dbReference>
<sequence length="162" mass="17539">MHYITNDWNMDGTDGLRISGTVSGVDDLFGGFLPENFVKTKDDWANEIVRIKSYLSTFYAGQTTSPISDDSGINAALSQQTPWLHCSLAKSQSIFMVAINGGSLNLAKLALPSKELFIDMGDFKEVPMSSLVNKIILTTCECATQQDGTLPAGCPLSESVIH</sequence>
<reference evidence="1" key="1">
    <citation type="submission" date="2018-11" db="EMBL/GenBank/DDBJ databases">
        <authorList>
            <consortium name="Pathogen Informatics"/>
        </authorList>
    </citation>
    <scope>NUCLEOTIDE SEQUENCE [LARGE SCALE GENOMIC DNA]</scope>
</reference>
<gene>
    <name evidence="1" type="ORF">TCNE_LOCUS14848</name>
</gene>
<organism evidence="1">
    <name type="scientific">Toxocara canis</name>
    <name type="common">Canine roundworm</name>
    <dbReference type="NCBI Taxonomy" id="6265"/>
    <lineage>
        <taxon>Eukaryota</taxon>
        <taxon>Metazoa</taxon>
        <taxon>Ecdysozoa</taxon>
        <taxon>Nematoda</taxon>
        <taxon>Chromadorea</taxon>
        <taxon>Rhabditida</taxon>
        <taxon>Spirurina</taxon>
        <taxon>Ascaridomorpha</taxon>
        <taxon>Ascaridoidea</taxon>
        <taxon>Toxocaridae</taxon>
        <taxon>Toxocara</taxon>
    </lineage>
</organism>